<keyword evidence="3" id="KW-1185">Reference proteome</keyword>
<organism evidence="2 3">
    <name type="scientific">Dactylococcopsis salina (strain PCC 8305)</name>
    <name type="common">Myxobactron salinum</name>
    <dbReference type="NCBI Taxonomy" id="13035"/>
    <lineage>
        <taxon>Bacteria</taxon>
        <taxon>Bacillati</taxon>
        <taxon>Cyanobacteriota</taxon>
        <taxon>Cyanophyceae</taxon>
        <taxon>Nodosilineales</taxon>
        <taxon>Cymatolegaceae</taxon>
        <taxon>Dactylococcopsis</taxon>
    </lineage>
</organism>
<reference evidence="2" key="1">
    <citation type="submission" date="2012-04" db="EMBL/GenBank/DDBJ databases">
        <title>Finished genome of Dactylococcopsis salina PCC 8305.</title>
        <authorList>
            <consortium name="US DOE Joint Genome Institute"/>
            <person name="Gugger M."/>
            <person name="Coursin T."/>
            <person name="Rippka R."/>
            <person name="Tandeau De Marsac N."/>
            <person name="Huntemann M."/>
            <person name="Wei C.-L."/>
            <person name="Han J."/>
            <person name="Detter J.C."/>
            <person name="Han C."/>
            <person name="Tapia R."/>
            <person name="Daligault H."/>
            <person name="Chen A."/>
            <person name="Krypides N."/>
            <person name="Mavromatis K."/>
            <person name="Markowitz V."/>
            <person name="Szeto E."/>
            <person name="Ivanova N."/>
            <person name="Ovchinnikova G."/>
            <person name="Pagani I."/>
            <person name="Pati A."/>
            <person name="Goodwin L."/>
            <person name="Peters L."/>
            <person name="Pitluck S."/>
            <person name="Woyke T."/>
            <person name="Kerfeld C."/>
        </authorList>
    </citation>
    <scope>NUCLEOTIDE SEQUENCE [LARGE SCALE GENOMIC DNA]</scope>
    <source>
        <strain evidence="2">PCC 8305</strain>
    </source>
</reference>
<dbReference type="eggNOG" id="COG0702">
    <property type="taxonomic scope" value="Bacteria"/>
</dbReference>
<dbReference type="HOGENOM" id="CLU_025711_0_2_3"/>
<dbReference type="Proteomes" id="UP000010482">
    <property type="component" value="Chromosome"/>
</dbReference>
<proteinExistence type="predicted"/>
<evidence type="ECO:0000313" key="2">
    <source>
        <dbReference type="EMBL" id="AFZ49300.1"/>
    </source>
</evidence>
<dbReference type="Pfam" id="PF13460">
    <property type="entry name" value="NAD_binding_10"/>
    <property type="match status" value="1"/>
</dbReference>
<sequence>MKALVAGATGDTGRRIVSELVQSNIPVRALVRNLEQAKTILPPEAELVLGDVLKPDSLREAVGDCTVLLSATGARPSFDPTSPYQVDYQGTKNLIAVAKEKNIEHFVMVSSLCVSRFFHPLNLFWLVLFWKKQAEEALQASGLTYTIVRPGGLKNDDTPDAVVMSKADTLFEGSIPRTKVAQVSVNSLREPSAKNKIVEIIAQPEASARSWEELFAQVEN</sequence>
<dbReference type="InterPro" id="IPR016040">
    <property type="entry name" value="NAD(P)-bd_dom"/>
</dbReference>
<dbReference type="EMBL" id="CP003944">
    <property type="protein sequence ID" value="AFZ49300.1"/>
    <property type="molecule type" value="Genomic_DNA"/>
</dbReference>
<name>K9YSJ0_DACS8</name>
<protein>
    <submittedName>
        <fullName evidence="2">NmrA-like family protein</fullName>
    </submittedName>
</protein>
<dbReference type="PANTHER" id="PTHR15020:SF42">
    <property type="entry name" value="NAD(P)-BINDING DOMAIN-CONTAINING PROTEIN"/>
    <property type="match status" value="1"/>
</dbReference>
<feature type="domain" description="NAD(P)-binding" evidence="1">
    <location>
        <begin position="7"/>
        <end position="191"/>
    </location>
</feature>
<dbReference type="STRING" id="13035.Dacsa_0516"/>
<dbReference type="KEGG" id="dsl:Dacsa_0516"/>
<dbReference type="SUPFAM" id="SSF51735">
    <property type="entry name" value="NAD(P)-binding Rossmann-fold domains"/>
    <property type="match status" value="1"/>
</dbReference>
<dbReference type="InterPro" id="IPR036291">
    <property type="entry name" value="NAD(P)-bd_dom_sf"/>
</dbReference>
<dbReference type="Gene3D" id="3.40.50.720">
    <property type="entry name" value="NAD(P)-binding Rossmann-like Domain"/>
    <property type="match status" value="1"/>
</dbReference>
<dbReference type="AlphaFoldDB" id="K9YSJ0"/>
<dbReference type="PANTHER" id="PTHR15020">
    <property type="entry name" value="FLAVIN REDUCTASE-RELATED"/>
    <property type="match status" value="1"/>
</dbReference>
<accession>K9YSJ0</accession>
<evidence type="ECO:0000259" key="1">
    <source>
        <dbReference type="Pfam" id="PF13460"/>
    </source>
</evidence>
<dbReference type="CDD" id="cd05243">
    <property type="entry name" value="SDR_a5"/>
    <property type="match status" value="1"/>
</dbReference>
<dbReference type="OrthoDB" id="9803892at2"/>
<gene>
    <name evidence="2" type="ORF">Dacsa_0516</name>
</gene>
<evidence type="ECO:0000313" key="3">
    <source>
        <dbReference type="Proteomes" id="UP000010482"/>
    </source>
</evidence>
<dbReference type="PATRIC" id="fig|13035.3.peg.588"/>
<dbReference type="RefSeq" id="WP_015228313.1">
    <property type="nucleotide sequence ID" value="NC_019780.1"/>
</dbReference>